<protein>
    <submittedName>
        <fullName evidence="1">Uncharacterized protein</fullName>
    </submittedName>
</protein>
<dbReference type="EMBL" id="CAJJDN010000245">
    <property type="protein sequence ID" value="CAD8129812.1"/>
    <property type="molecule type" value="Genomic_DNA"/>
</dbReference>
<dbReference type="Proteomes" id="UP000692954">
    <property type="component" value="Unassembled WGS sequence"/>
</dbReference>
<evidence type="ECO:0000313" key="1">
    <source>
        <dbReference type="EMBL" id="CAD8129812.1"/>
    </source>
</evidence>
<gene>
    <name evidence="1" type="ORF">PSON_ATCC_30995.1.T2450012</name>
</gene>
<organism evidence="1 2">
    <name type="scientific">Paramecium sonneborni</name>
    <dbReference type="NCBI Taxonomy" id="65129"/>
    <lineage>
        <taxon>Eukaryota</taxon>
        <taxon>Sar</taxon>
        <taxon>Alveolata</taxon>
        <taxon>Ciliophora</taxon>
        <taxon>Intramacronucleata</taxon>
        <taxon>Oligohymenophorea</taxon>
        <taxon>Peniculida</taxon>
        <taxon>Parameciidae</taxon>
        <taxon>Paramecium</taxon>
    </lineage>
</organism>
<accession>A0A8S1RR92</accession>
<keyword evidence="2" id="KW-1185">Reference proteome</keyword>
<name>A0A8S1RR92_9CILI</name>
<reference evidence="1" key="1">
    <citation type="submission" date="2021-01" db="EMBL/GenBank/DDBJ databases">
        <authorList>
            <consortium name="Genoscope - CEA"/>
            <person name="William W."/>
        </authorList>
    </citation>
    <scope>NUCLEOTIDE SEQUENCE</scope>
</reference>
<evidence type="ECO:0000313" key="2">
    <source>
        <dbReference type="Proteomes" id="UP000692954"/>
    </source>
</evidence>
<proteinExistence type="predicted"/>
<comment type="caution">
    <text evidence="1">The sequence shown here is derived from an EMBL/GenBank/DDBJ whole genome shotgun (WGS) entry which is preliminary data.</text>
</comment>
<dbReference type="AlphaFoldDB" id="A0A8S1RR92"/>
<sequence>MIRTLQIVTLSIRLALHIKWKLSQQFFLLLQQENVIDYELAIKQKMIYENLVVLTVLQILKLKCMCSIISDIANCQLKMKSFKPLTCNQTDLFRLSTCIINDEDASYKDRTYDNYAIIYYRGQYQKLLILSFLLHSKYTKNDNNSKNMHKQFFINYNIYI</sequence>